<evidence type="ECO:0000256" key="1">
    <source>
        <dbReference type="SAM" id="MobiDB-lite"/>
    </source>
</evidence>
<feature type="region of interest" description="Disordered" evidence="1">
    <location>
        <begin position="1"/>
        <end position="82"/>
    </location>
</feature>
<dbReference type="EMBL" id="CAXLJM020000012">
    <property type="protein sequence ID" value="CAL8076955.1"/>
    <property type="molecule type" value="Genomic_DNA"/>
</dbReference>
<organism evidence="2 3">
    <name type="scientific">Orchesella dallaii</name>
    <dbReference type="NCBI Taxonomy" id="48710"/>
    <lineage>
        <taxon>Eukaryota</taxon>
        <taxon>Metazoa</taxon>
        <taxon>Ecdysozoa</taxon>
        <taxon>Arthropoda</taxon>
        <taxon>Hexapoda</taxon>
        <taxon>Collembola</taxon>
        <taxon>Entomobryomorpha</taxon>
        <taxon>Entomobryoidea</taxon>
        <taxon>Orchesellidae</taxon>
        <taxon>Orchesellinae</taxon>
        <taxon>Orchesella</taxon>
    </lineage>
</organism>
<protein>
    <submittedName>
        <fullName evidence="2">Uncharacterized protein</fullName>
    </submittedName>
</protein>
<feature type="compositionally biased region" description="Low complexity" evidence="1">
    <location>
        <begin position="1"/>
        <end position="15"/>
    </location>
</feature>
<evidence type="ECO:0000313" key="2">
    <source>
        <dbReference type="EMBL" id="CAL8076955.1"/>
    </source>
</evidence>
<proteinExistence type="predicted"/>
<reference evidence="2 3" key="1">
    <citation type="submission" date="2024-08" db="EMBL/GenBank/DDBJ databases">
        <authorList>
            <person name="Cucini C."/>
            <person name="Frati F."/>
        </authorList>
    </citation>
    <scope>NUCLEOTIDE SEQUENCE [LARGE SCALE GENOMIC DNA]</scope>
</reference>
<comment type="caution">
    <text evidence="2">The sequence shown here is derived from an EMBL/GenBank/DDBJ whole genome shotgun (WGS) entry which is preliminary data.</text>
</comment>
<gene>
    <name evidence="2" type="ORF">ODALV1_LOCUS3648</name>
</gene>
<name>A0ABP1PTM6_9HEXA</name>
<keyword evidence="3" id="KW-1185">Reference proteome</keyword>
<accession>A0ABP1PTM6</accession>
<evidence type="ECO:0000313" key="3">
    <source>
        <dbReference type="Proteomes" id="UP001642540"/>
    </source>
</evidence>
<sequence length="170" mass="18224">MPSQKPNSNEQQQEQNMMGLARMDPQQNGKSDLDSENIQKGHLKRPYPKQDPGIGPIPVVEKGSEVTAGGNDGNGQQPSLSSVDMQVVEIPDLIEFLEKSIKDGTVVGNEGGNLDSFFDLVAGTQPAKNVESRPDSETIAVVINEGNDATGTIVQSECDAEKMSKRSDAK</sequence>
<dbReference type="Proteomes" id="UP001642540">
    <property type="component" value="Unassembled WGS sequence"/>
</dbReference>